<dbReference type="SMART" id="SM01026">
    <property type="entry name" value="Beach"/>
    <property type="match status" value="1"/>
</dbReference>
<evidence type="ECO:0000259" key="2">
    <source>
        <dbReference type="PROSITE" id="PS50197"/>
    </source>
</evidence>
<protein>
    <recommendedName>
        <fullName evidence="6">BEACH domain-containing protein</fullName>
    </recommendedName>
</protein>
<accession>A0ABR2L7H0</accession>
<dbReference type="SUPFAM" id="SSF50978">
    <property type="entry name" value="WD40 repeat-like"/>
    <property type="match status" value="1"/>
</dbReference>
<proteinExistence type="predicted"/>
<dbReference type="Proteomes" id="UP001470230">
    <property type="component" value="Unassembled WGS sequence"/>
</dbReference>
<feature type="compositionally biased region" description="Polar residues" evidence="1">
    <location>
        <begin position="2337"/>
        <end position="2358"/>
    </location>
</feature>
<dbReference type="PANTHER" id="PTHR13743">
    <property type="entry name" value="BEIGE/BEACH-RELATED"/>
    <property type="match status" value="1"/>
</dbReference>
<evidence type="ECO:0000313" key="5">
    <source>
        <dbReference type="Proteomes" id="UP001470230"/>
    </source>
</evidence>
<evidence type="ECO:0008006" key="6">
    <source>
        <dbReference type="Google" id="ProtNLM"/>
    </source>
</evidence>
<dbReference type="InterPro" id="IPR031570">
    <property type="entry name" value="NBEA/BDCP_DUF4704"/>
</dbReference>
<feature type="domain" description="BEACH" evidence="2">
    <location>
        <begin position="2057"/>
        <end position="2336"/>
    </location>
</feature>
<dbReference type="PANTHER" id="PTHR13743:SF112">
    <property type="entry name" value="BEACH DOMAIN-CONTAINING PROTEIN"/>
    <property type="match status" value="1"/>
</dbReference>
<dbReference type="Gene3D" id="2.30.29.30">
    <property type="entry name" value="Pleckstrin-homology domain (PH domain)/Phosphotyrosine-binding domain (PTB)"/>
    <property type="match status" value="1"/>
</dbReference>
<dbReference type="PROSITE" id="PS51783">
    <property type="entry name" value="PH_BEACH"/>
    <property type="match status" value="1"/>
</dbReference>
<dbReference type="InterPro" id="IPR036322">
    <property type="entry name" value="WD40_repeat_dom_sf"/>
</dbReference>
<dbReference type="Pfam" id="PF15787">
    <property type="entry name" value="DUF4704"/>
    <property type="match status" value="1"/>
</dbReference>
<evidence type="ECO:0000259" key="3">
    <source>
        <dbReference type="PROSITE" id="PS51783"/>
    </source>
</evidence>
<feature type="domain" description="BEACH-type PH" evidence="3">
    <location>
        <begin position="1923"/>
        <end position="2030"/>
    </location>
</feature>
<dbReference type="Pfam" id="PF14844">
    <property type="entry name" value="PH_BEACH"/>
    <property type="match status" value="1"/>
</dbReference>
<keyword evidence="5" id="KW-1185">Reference proteome</keyword>
<dbReference type="InterPro" id="IPR050865">
    <property type="entry name" value="BEACH_Domain"/>
</dbReference>
<dbReference type="SUPFAM" id="SSF50729">
    <property type="entry name" value="PH domain-like"/>
    <property type="match status" value="1"/>
</dbReference>
<name>A0ABR2L7H0_9EUKA</name>
<dbReference type="CDD" id="cd06071">
    <property type="entry name" value="Beach"/>
    <property type="match status" value="1"/>
</dbReference>
<dbReference type="Pfam" id="PF02138">
    <property type="entry name" value="Beach"/>
    <property type="match status" value="1"/>
</dbReference>
<dbReference type="SUPFAM" id="SSF81837">
    <property type="entry name" value="BEACH domain"/>
    <property type="match status" value="1"/>
</dbReference>
<dbReference type="EMBL" id="JAPFFF010000001">
    <property type="protein sequence ID" value="KAK8899310.1"/>
    <property type="molecule type" value="Genomic_DNA"/>
</dbReference>
<evidence type="ECO:0000256" key="1">
    <source>
        <dbReference type="SAM" id="MobiDB-lite"/>
    </source>
</evidence>
<dbReference type="SUPFAM" id="SSF49899">
    <property type="entry name" value="Concanavalin A-like lectins/glucanases"/>
    <property type="match status" value="1"/>
</dbReference>
<dbReference type="InterPro" id="IPR023362">
    <property type="entry name" value="PH-BEACH_dom"/>
</dbReference>
<organism evidence="4 5">
    <name type="scientific">Tritrichomonas musculus</name>
    <dbReference type="NCBI Taxonomy" id="1915356"/>
    <lineage>
        <taxon>Eukaryota</taxon>
        <taxon>Metamonada</taxon>
        <taxon>Parabasalia</taxon>
        <taxon>Tritrichomonadida</taxon>
        <taxon>Tritrichomonadidae</taxon>
        <taxon>Tritrichomonas</taxon>
    </lineage>
</organism>
<sequence>MTLSYNLSHHGGNSTHALWIKYFTIKSEVKDEDIHLQTPIDQFLISIFNYQPIDIRAVKKEIKKSHNQTELEQNLAQLFLFNEINIGNVFAFSKILSEKITSCSTPTNLDLIPQYLIRGYIVFSYRFHELIDKYLNKEQMENFQAEYWELFHYPLQYLLKEPNTIFKETIPILLPILSNINVESIINLDNSDFLKIGFNSFLSTLINSFPLELECGTSHLLDFLIQALNAYSNMLSNLSNISGIVDLFGLFFSKLNSVSNQITDEQAQKILTIFTNVMKTISSHHNNANMISLFNSDINIINNFGNSNDNTNLNTNANSNSNTNDDENSSTANMINNTKSFLSSIINFTVHSFNCIPSFLPKYTKEQIDEIIHSIISYLLWITDTIPYEKMFNVVGEYHIFTFETKDIKYNDWISYFKGNILLPEKFTKQIKSIRVQNVINALDSFFKNSLPLLSAILDNFSGQISSFNDSKKYLILVFILISLIMIKNIDTSNISQAFLSTCIYESAFPTDLTVEIQPIALHYHEVYLKFLYYFCHYKEENIQAVLKVLSKSLINEDFEKMRHFLPLLRSLLLHDPQLHFIHYFLESGIIENLHSFLFISTNEALIDQIASFYQLISITRPMEVFHSSSFLLALRNLVLINRLQPLLAPCFKIGLSLSYTTPFNIGKRCVYFTLEQVFSILKQALTDDNAHDLAIELVTYLIDQVNLIDVSVFNDFYAMFEVISKLPSFIPTSDAFLKCLKFLNKFCAHFPQFLRFVNSNNSVIIRNFDSVSPKIKITQEIIDCLIAFMLNSTEIKESKIKNRAALRLLLQISKGTEFENSVLNFLLKTCRNSMFNNFECFSCDVIGFVLDRLANHLELSLELFKVIGSKFFSPLALNQTFKAMRLVEGQRCKHQQKLLDTFLSMLIDCRPSPVNSFFHFGGDGEGVVVKNLDPVIFSEPYSIATIFKIEKFEEKFYQILTITENCKNSLLSFFMKSDMFVIQYNQHPGYVLRKNFVDSNWYKLVIVIHPAIIQIFINDAELSSLQIAKHDFRNEVNVTFGMKDQKSFDGDFGPTIFIKSTNLQEINEIYQKVNLSRIHMKSTFINFLPWHVKNDTINDVVVDNDSYQFLGDAIPSCKTIAQMIYFEGTFQKFLPLFILLNYPLSKSGNEENLSDEFINDDERFFVTVLLTFENLLKISEKLQKSFEKIDGFRLFAGFMSHIKSELFTAKIANQLESIFNILTLKSLQSEMIEQIWLNFNLWSSMSFEFQTTFYSILDKIWKKNQSFMTSKITPSLLLYRTQLTFSEIQKTKRKLIRFDLDEQIDNTPVELTAEEKFKIKNLQWKFVLNYTMNNPTVPTIMDILMIFSFHSSPHTQNFASEIIEISLKTNLNELNVAFELIDEYEFFLNIFANSKNVKLRANLMRCILLLGVNERNEKTIIKTMKFKQAILILIQLIITKSSSDKEKLILFKICFNFLFDNFYSAKPKQHEILNPEALMLLFILSSYMQREELVKYSIVLLNDFATFSNSISFLFTFDSWPVWSFIFAFNCYDIEEDYHTFAYFFSIFFNSSLTKGRIDFINSFMFFLDLIKMYTNADFNSIKKETIMLLILFAVQHKLNFDVLVNLLIVALRFLFFEITFDSNLNQQEKLNSKFLLNLISKLQSSSSIDEIQNQKDSFRIVFKDVDDSNADFVIEVLSIISGIIELNPEAQIEFDGILLNVFDLFSYLYSVLDKSDIESIKIRAQGYFAQVSEAVSPAVLDKFTTFSKEEFFNFFQRPDIARESYHSSLVNETIKISSSLKQMLQTTEDLDRISQSFKKFEASFNCFIEANLKQTLLTSLIHDNMMVSFIRYVTSSNGPWSTTPDLSKSSTNRWRATTKINDYGYNFYWKLNRNFDDHKKASLLRDSMKITSEDEQKLDIIPNFHRILIQNSPLSVLARTEKNQEKTTSFKVTQFTLLHHISGNIYVNDRRIFFDGSEFVENLGNPEQVIKDRPHKFIEIRMSRVSFVFQRRHQHCDVGAEIFTTSNKSYFFIFESKEKRTDFLEIMKKMTLKNSQLNSIFSPLQIACGCCSQTISCSDLVSKSKITKMWQERKITNFLYLLYLNLISGRSFNDISQYPVFPWILSDYNSEKIDLNDPSIYRDLSKPIGAYNEERLDALKKNMNMEDPFQRCLYRTFFSNPSSVAGYLIRTEPFTSLHIRLQGGKFDLPTRLFTSVKKAWESVTGKLNDFRELIPEFFCSDHFLINENGFDLGKKVNDVELPCWASSPHEFITMNRIALESEFVSSQLENWIDLIFGVNQISVDKNNIFHLFSYTDSLPPDITEDPEMFDVAQNHALNFGVCPNKLFKESHPPRNVQQPPLTVTHSTSNSNFTQKVTPGKVPSRTVSSTSLQTLSNEGPNIPSNSIQQAQSQQTVFDLSKRDTSFESNRSPFQLPVLNAPVACIRKGCVLTTKPTLFNIQQNSVQHFTSMRPIKEGHLIDFDGTFLFEVSRGGTYVSVVSIKTSEEVGILPHNNYEVTCISCVENRAILVCGADCSIDIWKAEASSSTSAAVSDFSSSISSPSETAAVAVGNSIVFLGTISSHSMPIVAVVGNFYLDIVISIDVGSIIVISTLRERKFIHTFKVDCASNSVHFLKVLNSGMIVLSAHVPGEVNSSIFFFDLCGNVLNRIQIDSCIEALEIINTKDMQEFVVVSTSSKSIIVYECSDFRVIFNITSQIVPRFISFIDQEQRAILVVKPKQKRQELAVIEF</sequence>
<evidence type="ECO:0000313" key="4">
    <source>
        <dbReference type="EMBL" id="KAK8899310.1"/>
    </source>
</evidence>
<dbReference type="InterPro" id="IPR036372">
    <property type="entry name" value="BEACH_dom_sf"/>
</dbReference>
<comment type="caution">
    <text evidence="4">The sequence shown here is derived from an EMBL/GenBank/DDBJ whole genome shotgun (WGS) entry which is preliminary data.</text>
</comment>
<feature type="compositionally biased region" description="Polar residues" evidence="1">
    <location>
        <begin position="2366"/>
        <end position="2389"/>
    </location>
</feature>
<feature type="region of interest" description="Disordered" evidence="1">
    <location>
        <begin position="2330"/>
        <end position="2389"/>
    </location>
</feature>
<reference evidence="4 5" key="1">
    <citation type="submission" date="2024-04" db="EMBL/GenBank/DDBJ databases">
        <title>Tritrichomonas musculus Genome.</title>
        <authorList>
            <person name="Alves-Ferreira E."/>
            <person name="Grigg M."/>
            <person name="Lorenzi H."/>
            <person name="Galac M."/>
        </authorList>
    </citation>
    <scope>NUCLEOTIDE SEQUENCE [LARGE SCALE GENOMIC DNA]</scope>
    <source>
        <strain evidence="4 5">EAF2021</strain>
    </source>
</reference>
<dbReference type="InterPro" id="IPR013320">
    <property type="entry name" value="ConA-like_dom_sf"/>
</dbReference>
<dbReference type="InterPro" id="IPR011993">
    <property type="entry name" value="PH-like_dom_sf"/>
</dbReference>
<dbReference type="InterPro" id="IPR000409">
    <property type="entry name" value="BEACH_dom"/>
</dbReference>
<dbReference type="PROSITE" id="PS50197">
    <property type="entry name" value="BEACH"/>
    <property type="match status" value="1"/>
</dbReference>
<dbReference type="Gene3D" id="2.130.10.10">
    <property type="entry name" value="YVTN repeat-like/Quinoprotein amine dehydrogenase"/>
    <property type="match status" value="1"/>
</dbReference>
<gene>
    <name evidence="4" type="ORF">M9Y10_001623</name>
</gene>
<dbReference type="Gene3D" id="1.10.1540.10">
    <property type="entry name" value="BEACH domain"/>
    <property type="match status" value="1"/>
</dbReference>
<dbReference type="InterPro" id="IPR015943">
    <property type="entry name" value="WD40/YVTN_repeat-like_dom_sf"/>
</dbReference>